<dbReference type="GO" id="GO:0006260">
    <property type="term" value="P:DNA replication"/>
    <property type="evidence" value="ECO:0007669"/>
    <property type="project" value="UniProtKB-KW"/>
</dbReference>
<accession>L7VN51</accession>
<dbReference type="HOGENOM" id="CLU_001600_0_0_10"/>
<feature type="domain" description="Bacterial DNA polymerase III alpha subunit NTPase" evidence="9">
    <location>
        <begin position="292"/>
        <end position="563"/>
    </location>
</feature>
<dbReference type="PANTHER" id="PTHR32294">
    <property type="entry name" value="DNA POLYMERASE III SUBUNIT ALPHA"/>
    <property type="match status" value="1"/>
</dbReference>
<evidence type="ECO:0000256" key="3">
    <source>
        <dbReference type="ARBA" id="ARBA00022679"/>
    </source>
</evidence>
<evidence type="ECO:0000256" key="4">
    <source>
        <dbReference type="ARBA" id="ARBA00022695"/>
    </source>
</evidence>
<evidence type="ECO:0000259" key="10">
    <source>
        <dbReference type="Pfam" id="PF14579"/>
    </source>
</evidence>
<dbReference type="InterPro" id="IPR041931">
    <property type="entry name" value="DNA_pol3_alpha_thumb_dom"/>
</dbReference>
<keyword evidence="5" id="KW-0235">DNA replication</keyword>
<dbReference type="InterPro" id="IPR004805">
    <property type="entry name" value="DnaE2/DnaE/PolC"/>
</dbReference>
<evidence type="ECO:0000256" key="6">
    <source>
        <dbReference type="ARBA" id="ARBA00022932"/>
    </source>
</evidence>
<dbReference type="PANTHER" id="PTHR32294:SF0">
    <property type="entry name" value="DNA POLYMERASE III SUBUNIT ALPHA"/>
    <property type="match status" value="1"/>
</dbReference>
<sequence>MSAVGITDYGNMMGAFSFLNTIETYNQNILNTCNKLKGVIGCELFVSVDSSKKPLTKNQQDQRWKQVFLAKNKNGYHNLVKLCSEGYINGYSSGFPRVEKELILQYQKDLIALTGDLSAEIPYTILNYGKRRAEEVFKWWHEKFSGDFYVELLRHGLKEQNYVNKVLLQFSQKYGVKYIPQNNTFYLEKKDANAHDILLCVRDGEKQSAQIGIGRGYRFGFSRQEYYFKTQDQMMTSFSDVPESFDYLDELMEKISIFSLSREILLPKFSIPKEFQSSGSLEDGGKRGENSYLYHLAFQGAYQHYGAISPSIKERLVFELSTIEKTRFPGYFLIVQNFVSEARRMGVSVGPGRGSVAGSLVAYCVGITQIDPIQYNLLFERFLNTDRVSLPDIDLDLDDRGRESIVKWVVNKYGNKQVAKIITYGMMAAKSSIRDTARVLDLSLENADSIAKMMPEGVSLKNLLSMNVTQLRKKFYGHDLENGVKLLLIAKDNLLEGKVLRQACILEGLLRCIGVHACGVIITPSDITNYIPIAISKDSDLLLTQFDNNVVESAGLLKIDLLGLKTLTIINDTVELVEKRHGLIIHEYPLDDLKTYQVFQKGETIAIFQYESIGMQRYLRKLKPDSFEDLIAMNALYRPGPIQYIPNFIARKHGKEPIVYVLPEMKEFLSSTYGITVYQEQVMLLAQKLAGFTKGQADILRKAMGKKQKHILDKIKSKFIYGAVRKGFPKNILEKIWKDWETFASYAFNKSHSTCYAYLAFQTAYLKTHYTYEFMAAVLSNHIHNIKDISFFMAECRRLGLSVIGPDINESQQLFLVNEKGNIRFGFKAIKGIGEAVVDSIIRERSKNGPYKSVLDLIKRIDSHIINKKSIESLVLSGAFDRFEPIHRAQYFYKERGYNMIEKIILKKKKKAPLFYDRDFFFPYCNPWLNIVKLEKEKQTVGIYISSHPLYDYRLEIYAIHGISLEDFNRNEDLWIGKSSVFLYGMVLRSESKMSIKKGKKDGFFTLEDYKNIRDFYIFGDAYMKFSHLLTANTFLAIKVFLDRYKNGVIRINFLQILHLGEVFNLLNKELHIEIEVYKLDHKMIDYIENTISKYKGNGTLKIFLLDRKENICMPSRKYDVHLDKRLFMELEKIQGLNLQLK</sequence>
<reference evidence="12 13" key="1">
    <citation type="journal article" date="2013" name="Environ. Microbiol.">
        <title>The nutrient supplying capabilities of Uzinura, an endosymbiont of armoured scale insects.</title>
        <authorList>
            <person name="Sabree Z.L."/>
            <person name="Huang C.Y."/>
            <person name="Okusu A."/>
            <person name="Moran N.A."/>
            <person name="Normark B.B."/>
        </authorList>
    </citation>
    <scope>NUCLEOTIDE SEQUENCE [LARGE SCALE GENOMIC DNA]</scope>
    <source>
        <strain evidence="12 13">ASNER</strain>
    </source>
</reference>
<dbReference type="Pfam" id="PF17657">
    <property type="entry name" value="DNA_pol3_finger"/>
    <property type="match status" value="1"/>
</dbReference>
<feature type="domain" description="DNA polymerase helix-hairpin-helix motif" evidence="10">
    <location>
        <begin position="800"/>
        <end position="890"/>
    </location>
</feature>
<evidence type="ECO:0000256" key="7">
    <source>
        <dbReference type="ARBA" id="ARBA00049244"/>
    </source>
</evidence>
<evidence type="ECO:0000256" key="5">
    <source>
        <dbReference type="ARBA" id="ARBA00022705"/>
    </source>
</evidence>
<evidence type="ECO:0000313" key="12">
    <source>
        <dbReference type="EMBL" id="AGC66983.1"/>
    </source>
</evidence>
<name>L7VN51_9FLAO</name>
<keyword evidence="4" id="KW-0548">Nucleotidyltransferase</keyword>
<feature type="domain" description="PHP" evidence="8">
    <location>
        <begin position="1"/>
        <end position="155"/>
    </location>
</feature>
<evidence type="ECO:0000259" key="11">
    <source>
        <dbReference type="Pfam" id="PF17657"/>
    </source>
</evidence>
<dbReference type="GO" id="GO:0008408">
    <property type="term" value="F:3'-5' exonuclease activity"/>
    <property type="evidence" value="ECO:0007669"/>
    <property type="project" value="InterPro"/>
</dbReference>
<gene>
    <name evidence="12" type="primary">dnaE</name>
    <name evidence="12" type="ORF">ASNER_229</name>
</gene>
<evidence type="ECO:0000313" key="13">
    <source>
        <dbReference type="Proteomes" id="UP000011174"/>
    </source>
</evidence>
<dbReference type="Gene3D" id="3.20.20.140">
    <property type="entry name" value="Metal-dependent hydrolases"/>
    <property type="match status" value="1"/>
</dbReference>
<dbReference type="InterPro" id="IPR004013">
    <property type="entry name" value="PHP_dom"/>
</dbReference>
<organism evidence="12 13">
    <name type="scientific">Candidatus Uzinura diaspidicola str. ASNER</name>
    <dbReference type="NCBI Taxonomy" id="1133592"/>
    <lineage>
        <taxon>Bacteria</taxon>
        <taxon>Pseudomonadati</taxon>
        <taxon>Bacteroidota</taxon>
        <taxon>Flavobacteriia</taxon>
        <taxon>Flavobacteriales</taxon>
        <taxon>Candidatus Uzinura</taxon>
    </lineage>
</organism>
<dbReference type="InterPro" id="IPR040982">
    <property type="entry name" value="DNA_pol3_finger"/>
</dbReference>
<evidence type="ECO:0000259" key="9">
    <source>
        <dbReference type="Pfam" id="PF07733"/>
    </source>
</evidence>
<dbReference type="Pfam" id="PF07733">
    <property type="entry name" value="DNA_pol3_alpha"/>
    <property type="match status" value="1"/>
</dbReference>
<dbReference type="InterPro" id="IPR029460">
    <property type="entry name" value="DNAPol_HHH"/>
</dbReference>
<protein>
    <recommendedName>
        <fullName evidence="2">DNA polymerase III subunit alpha</fullName>
        <ecNumber evidence="1">2.7.7.7</ecNumber>
    </recommendedName>
</protein>
<keyword evidence="6" id="KW-0239">DNA-directed DNA polymerase</keyword>
<dbReference type="GO" id="GO:0003887">
    <property type="term" value="F:DNA-directed DNA polymerase activity"/>
    <property type="evidence" value="ECO:0007669"/>
    <property type="project" value="UniProtKB-KW"/>
</dbReference>
<dbReference type="Pfam" id="PF14579">
    <property type="entry name" value="HHH_6"/>
    <property type="match status" value="1"/>
</dbReference>
<dbReference type="STRING" id="1133592.ASNER_229"/>
<keyword evidence="13" id="KW-1185">Reference proteome</keyword>
<evidence type="ECO:0000259" key="8">
    <source>
        <dbReference type="Pfam" id="PF02811"/>
    </source>
</evidence>
<dbReference type="Gene3D" id="1.10.10.1600">
    <property type="entry name" value="Bacterial DNA polymerase III alpha subunit, thumb domain"/>
    <property type="match status" value="1"/>
</dbReference>
<dbReference type="InterPro" id="IPR016195">
    <property type="entry name" value="Pol/histidinol_Pase-like"/>
</dbReference>
<dbReference type="PATRIC" id="fig|1133592.3.peg.212"/>
<dbReference type="AlphaFoldDB" id="L7VN51"/>
<dbReference type="EMBL" id="CP003263">
    <property type="protein sequence ID" value="AGC66983.1"/>
    <property type="molecule type" value="Genomic_DNA"/>
</dbReference>
<dbReference type="Pfam" id="PF02811">
    <property type="entry name" value="PHP"/>
    <property type="match status" value="1"/>
</dbReference>
<dbReference type="CDD" id="cd04485">
    <property type="entry name" value="DnaE_OBF"/>
    <property type="match status" value="1"/>
</dbReference>
<feature type="domain" description="DNA polymerase III alpha subunit finger" evidence="11">
    <location>
        <begin position="566"/>
        <end position="727"/>
    </location>
</feature>
<comment type="catalytic activity">
    <reaction evidence="7">
        <text>DNA(n) + a 2'-deoxyribonucleoside 5'-triphosphate = DNA(n+1) + diphosphate</text>
        <dbReference type="Rhea" id="RHEA:22508"/>
        <dbReference type="Rhea" id="RHEA-COMP:17339"/>
        <dbReference type="Rhea" id="RHEA-COMP:17340"/>
        <dbReference type="ChEBI" id="CHEBI:33019"/>
        <dbReference type="ChEBI" id="CHEBI:61560"/>
        <dbReference type="ChEBI" id="CHEBI:173112"/>
        <dbReference type="EC" id="2.7.7.7"/>
    </reaction>
</comment>
<dbReference type="NCBIfam" id="TIGR00594">
    <property type="entry name" value="polc"/>
    <property type="match status" value="1"/>
</dbReference>
<evidence type="ECO:0000256" key="1">
    <source>
        <dbReference type="ARBA" id="ARBA00012417"/>
    </source>
</evidence>
<dbReference type="NCBIfam" id="NF004226">
    <property type="entry name" value="PRK05673.1"/>
    <property type="match status" value="1"/>
</dbReference>
<keyword evidence="3" id="KW-0808">Transferase</keyword>
<dbReference type="KEGG" id="udi:ASNER_229"/>
<dbReference type="SUPFAM" id="SSF89550">
    <property type="entry name" value="PHP domain-like"/>
    <property type="match status" value="1"/>
</dbReference>
<proteinExistence type="predicted"/>
<dbReference type="EC" id="2.7.7.7" evidence="1"/>
<dbReference type="InterPro" id="IPR011708">
    <property type="entry name" value="DNA_pol3_alpha_NTPase_dom"/>
</dbReference>
<dbReference type="Gene3D" id="1.10.150.870">
    <property type="match status" value="1"/>
</dbReference>
<dbReference type="Proteomes" id="UP000011174">
    <property type="component" value="Chromosome"/>
</dbReference>
<evidence type="ECO:0000256" key="2">
    <source>
        <dbReference type="ARBA" id="ARBA00019114"/>
    </source>
</evidence>